<evidence type="ECO:0000313" key="3">
    <source>
        <dbReference type="Proteomes" id="UP000290289"/>
    </source>
</evidence>
<gene>
    <name evidence="2" type="ORF">DVH24_036673</name>
</gene>
<sequence>MNYEAMLVQQRLYLEPKAWLSRVIYKFVICDSRSSPQLPSSNSHRTLQRIEQKQSPTLSTTLPAAECHN</sequence>
<reference evidence="2 3" key="1">
    <citation type="submission" date="2018-10" db="EMBL/GenBank/DDBJ databases">
        <title>A high-quality apple genome assembly.</title>
        <authorList>
            <person name="Hu J."/>
        </authorList>
    </citation>
    <scope>NUCLEOTIDE SEQUENCE [LARGE SCALE GENOMIC DNA]</scope>
    <source>
        <strain evidence="3">cv. HFTH1</strain>
        <tissue evidence="2">Young leaf</tissue>
    </source>
</reference>
<dbReference type="Proteomes" id="UP000290289">
    <property type="component" value="Chromosome 12"/>
</dbReference>
<organism evidence="2 3">
    <name type="scientific">Malus domestica</name>
    <name type="common">Apple</name>
    <name type="synonym">Pyrus malus</name>
    <dbReference type="NCBI Taxonomy" id="3750"/>
    <lineage>
        <taxon>Eukaryota</taxon>
        <taxon>Viridiplantae</taxon>
        <taxon>Streptophyta</taxon>
        <taxon>Embryophyta</taxon>
        <taxon>Tracheophyta</taxon>
        <taxon>Spermatophyta</taxon>
        <taxon>Magnoliopsida</taxon>
        <taxon>eudicotyledons</taxon>
        <taxon>Gunneridae</taxon>
        <taxon>Pentapetalae</taxon>
        <taxon>rosids</taxon>
        <taxon>fabids</taxon>
        <taxon>Rosales</taxon>
        <taxon>Rosaceae</taxon>
        <taxon>Amygdaloideae</taxon>
        <taxon>Maleae</taxon>
        <taxon>Malus</taxon>
    </lineage>
</organism>
<accession>A0A498IK31</accession>
<name>A0A498IK31_MALDO</name>
<dbReference type="AlphaFoldDB" id="A0A498IK31"/>
<comment type="caution">
    <text evidence="2">The sequence shown here is derived from an EMBL/GenBank/DDBJ whole genome shotgun (WGS) entry which is preliminary data.</text>
</comment>
<feature type="compositionally biased region" description="Polar residues" evidence="1">
    <location>
        <begin position="53"/>
        <end position="62"/>
    </location>
</feature>
<protein>
    <submittedName>
        <fullName evidence="2">Uncharacterized protein</fullName>
    </submittedName>
</protein>
<evidence type="ECO:0000313" key="2">
    <source>
        <dbReference type="EMBL" id="RXH82332.1"/>
    </source>
</evidence>
<proteinExistence type="predicted"/>
<keyword evidence="3" id="KW-1185">Reference proteome</keyword>
<evidence type="ECO:0000256" key="1">
    <source>
        <dbReference type="SAM" id="MobiDB-lite"/>
    </source>
</evidence>
<feature type="region of interest" description="Disordered" evidence="1">
    <location>
        <begin position="35"/>
        <end position="69"/>
    </location>
</feature>
<dbReference type="EMBL" id="RDQH01000338">
    <property type="protein sequence ID" value="RXH82332.1"/>
    <property type="molecule type" value="Genomic_DNA"/>
</dbReference>